<name>A0AAW0WEX8_CHEQU</name>
<keyword evidence="3" id="KW-1185">Reference proteome</keyword>
<feature type="region of interest" description="Disordered" evidence="1">
    <location>
        <begin position="316"/>
        <end position="469"/>
    </location>
</feature>
<feature type="compositionally biased region" description="Low complexity" evidence="1">
    <location>
        <begin position="615"/>
        <end position="632"/>
    </location>
</feature>
<feature type="compositionally biased region" description="Low complexity" evidence="1">
    <location>
        <begin position="326"/>
        <end position="352"/>
    </location>
</feature>
<proteinExistence type="predicted"/>
<dbReference type="PANTHER" id="PTHR46745">
    <property type="entry name" value="TSC22 DOMAIN FAMILY PROTEIN 1"/>
    <property type="match status" value="1"/>
</dbReference>
<feature type="compositionally biased region" description="Polar residues" evidence="1">
    <location>
        <begin position="497"/>
        <end position="550"/>
    </location>
</feature>
<evidence type="ECO:0000313" key="3">
    <source>
        <dbReference type="Proteomes" id="UP001445076"/>
    </source>
</evidence>
<dbReference type="AlphaFoldDB" id="A0AAW0WEX8"/>
<evidence type="ECO:0000313" key="2">
    <source>
        <dbReference type="EMBL" id="KAK8725776.1"/>
    </source>
</evidence>
<dbReference type="GO" id="GO:0005634">
    <property type="term" value="C:nucleus"/>
    <property type="evidence" value="ECO:0007669"/>
    <property type="project" value="TreeGrafter"/>
</dbReference>
<feature type="compositionally biased region" description="Polar residues" evidence="1">
    <location>
        <begin position="410"/>
        <end position="460"/>
    </location>
</feature>
<dbReference type="EMBL" id="JARKIK010000081">
    <property type="protein sequence ID" value="KAK8725776.1"/>
    <property type="molecule type" value="Genomic_DNA"/>
</dbReference>
<dbReference type="PANTHER" id="PTHR46745:SF1">
    <property type="entry name" value="TSC22 DOMAIN FAMILY PROTEIN 1"/>
    <property type="match status" value="1"/>
</dbReference>
<feature type="compositionally biased region" description="Polar residues" evidence="1">
    <location>
        <begin position="59"/>
        <end position="71"/>
    </location>
</feature>
<dbReference type="GO" id="GO:0008284">
    <property type="term" value="P:positive regulation of cell population proliferation"/>
    <property type="evidence" value="ECO:0007669"/>
    <property type="project" value="TreeGrafter"/>
</dbReference>
<dbReference type="GO" id="GO:0005829">
    <property type="term" value="C:cytosol"/>
    <property type="evidence" value="ECO:0007669"/>
    <property type="project" value="TreeGrafter"/>
</dbReference>
<dbReference type="GO" id="GO:0043066">
    <property type="term" value="P:negative regulation of apoptotic process"/>
    <property type="evidence" value="ECO:0007669"/>
    <property type="project" value="TreeGrafter"/>
</dbReference>
<reference evidence="2 3" key="1">
    <citation type="journal article" date="2024" name="BMC Genomics">
        <title>Genome assembly of redclaw crayfish (Cherax quadricarinatus) provides insights into its immune adaptation and hypoxia tolerance.</title>
        <authorList>
            <person name="Liu Z."/>
            <person name="Zheng J."/>
            <person name="Li H."/>
            <person name="Fang K."/>
            <person name="Wang S."/>
            <person name="He J."/>
            <person name="Zhou D."/>
            <person name="Weng S."/>
            <person name="Chi M."/>
            <person name="Gu Z."/>
            <person name="He J."/>
            <person name="Li F."/>
            <person name="Wang M."/>
        </authorList>
    </citation>
    <scope>NUCLEOTIDE SEQUENCE [LARGE SCALE GENOMIC DNA]</scope>
    <source>
        <strain evidence="2">ZL_2023a</strain>
    </source>
</reference>
<feature type="region of interest" description="Disordered" evidence="1">
    <location>
        <begin position="585"/>
        <end position="698"/>
    </location>
</feature>
<protein>
    <submittedName>
        <fullName evidence="2">Uncharacterized protein</fullName>
    </submittedName>
</protein>
<gene>
    <name evidence="2" type="ORF">OTU49_010476</name>
</gene>
<feature type="compositionally biased region" description="Low complexity" evidence="1">
    <location>
        <begin position="642"/>
        <end position="661"/>
    </location>
</feature>
<comment type="caution">
    <text evidence="2">The sequence shown here is derived from an EMBL/GenBank/DDBJ whole genome shotgun (WGS) entry which is preliminary data.</text>
</comment>
<feature type="region of interest" description="Disordered" evidence="1">
    <location>
        <begin position="730"/>
        <end position="798"/>
    </location>
</feature>
<evidence type="ECO:0000256" key="1">
    <source>
        <dbReference type="SAM" id="MobiDB-lite"/>
    </source>
</evidence>
<feature type="compositionally biased region" description="Polar residues" evidence="1">
    <location>
        <begin position="585"/>
        <end position="611"/>
    </location>
</feature>
<feature type="compositionally biased region" description="Pro residues" evidence="1">
    <location>
        <begin position="753"/>
        <end position="763"/>
    </location>
</feature>
<feature type="compositionally biased region" description="Acidic residues" evidence="1">
    <location>
        <begin position="74"/>
        <end position="87"/>
    </location>
</feature>
<feature type="region of interest" description="Disordered" evidence="1">
    <location>
        <begin position="1"/>
        <end position="110"/>
    </location>
</feature>
<feature type="compositionally biased region" description="Pro residues" evidence="1">
    <location>
        <begin position="732"/>
        <end position="743"/>
    </location>
</feature>
<feature type="compositionally biased region" description="Polar residues" evidence="1">
    <location>
        <begin position="1"/>
        <end position="30"/>
    </location>
</feature>
<accession>A0AAW0WEX8</accession>
<feature type="region of interest" description="Disordered" evidence="1">
    <location>
        <begin position="248"/>
        <end position="303"/>
    </location>
</feature>
<feature type="non-terminal residue" evidence="2">
    <location>
        <position position="798"/>
    </location>
</feature>
<feature type="compositionally biased region" description="Low complexity" evidence="1">
    <location>
        <begin position="376"/>
        <end position="396"/>
    </location>
</feature>
<feature type="compositionally biased region" description="Low complexity" evidence="1">
    <location>
        <begin position="551"/>
        <end position="561"/>
    </location>
</feature>
<feature type="region of interest" description="Disordered" evidence="1">
    <location>
        <begin position="495"/>
        <end position="561"/>
    </location>
</feature>
<sequence length="798" mass="82723">MASNMSDHNSQIMDKSHGSNNVINLTTSETLRLDGDRTNLHLQAAGSAPSQPYPKKKNSSFQITSITSRLSNDGGEDSADDTEDISDIMDSSKVTDFDQETPSFSEDYSKSEEVFFGPAPVIPTSSQYGITALVQQTGSGGVMTAMLPQGVTVNVTEGGIALAKADGESDDVNHWQNRFKIVKIDSNEPFKRGRWICLDFMDSPAVTAASSQKKDESSVVVNSVSLKEIEAGDHQPQTVVQLSVPIPQQSQAGQTQPHSVSVPAQYQVPHSTQASTPMVPSTQTSQGGVPIQSSTHLSGTAAAQGQGTLQYPSQGAAMQGQLQPMSQGYPAPSQAAQGQAAVHPSSSAQTPPQSQPPLQQPTLQQPPLQQPPPSQPNVQSTVQAASLSQSNLQQGSVTQPAIQQGMVPPSSITQPPQHQPVQAQSSLPQTTINAQSIPQQGIPGQTQTIPQQGIPGQTVPQPGVIGQAGMPAQSLQPTVISGIAAQGMVPPVVTHQGVPTQPTSVMTQPQSNLPQQSVPQASLGQKTVVTSGPSPQQMTQTLPSQPLPGTQQIQQVAAPQQMTTGQQLPVTQQISSTIVQPGVHSQTAVGTSQQMTAAAPSTSVKSPQVSHVSHPGTGSAPTPATTPAQGQAHHSMGAPTVQSAPSGEQQSSQPQPQQSQPQQPPSNLEGIPPGQPMDDAANATPPAGGSGQPDDTESVDGLARALFSGVLTCPGHQDLPVTPVLSALMHPPYTPPSHTPPSHTPRAHTPTGQTPPPHTPPPISVAAKIMGVGSFSSMDVAPASSAGNSRRPNKDAPI</sequence>
<dbReference type="Proteomes" id="UP001445076">
    <property type="component" value="Unassembled WGS sequence"/>
</dbReference>
<organism evidence="2 3">
    <name type="scientific">Cherax quadricarinatus</name>
    <name type="common">Australian red claw crayfish</name>
    <dbReference type="NCBI Taxonomy" id="27406"/>
    <lineage>
        <taxon>Eukaryota</taxon>
        <taxon>Metazoa</taxon>
        <taxon>Ecdysozoa</taxon>
        <taxon>Arthropoda</taxon>
        <taxon>Crustacea</taxon>
        <taxon>Multicrustacea</taxon>
        <taxon>Malacostraca</taxon>
        <taxon>Eumalacostraca</taxon>
        <taxon>Eucarida</taxon>
        <taxon>Decapoda</taxon>
        <taxon>Pleocyemata</taxon>
        <taxon>Astacidea</taxon>
        <taxon>Parastacoidea</taxon>
        <taxon>Parastacidae</taxon>
        <taxon>Cherax</taxon>
    </lineage>
</organism>